<dbReference type="AlphaFoldDB" id="A0A914D8Y2"/>
<evidence type="ECO:0000313" key="1">
    <source>
        <dbReference type="Proteomes" id="UP000887540"/>
    </source>
</evidence>
<reference evidence="2" key="1">
    <citation type="submission" date="2022-11" db="UniProtKB">
        <authorList>
            <consortium name="WormBaseParasite"/>
        </authorList>
    </citation>
    <scope>IDENTIFICATION</scope>
</reference>
<accession>A0A914D8Y2</accession>
<organism evidence="1 2">
    <name type="scientific">Acrobeloides nanus</name>
    <dbReference type="NCBI Taxonomy" id="290746"/>
    <lineage>
        <taxon>Eukaryota</taxon>
        <taxon>Metazoa</taxon>
        <taxon>Ecdysozoa</taxon>
        <taxon>Nematoda</taxon>
        <taxon>Chromadorea</taxon>
        <taxon>Rhabditida</taxon>
        <taxon>Tylenchina</taxon>
        <taxon>Cephalobomorpha</taxon>
        <taxon>Cephaloboidea</taxon>
        <taxon>Cephalobidae</taxon>
        <taxon>Acrobeloides</taxon>
    </lineage>
</organism>
<dbReference type="Proteomes" id="UP000887540">
    <property type="component" value="Unplaced"/>
</dbReference>
<dbReference type="WBParaSite" id="ACRNAN_scaffold2000.g28500.t1">
    <property type="protein sequence ID" value="ACRNAN_scaffold2000.g28500.t1"/>
    <property type="gene ID" value="ACRNAN_scaffold2000.g28500"/>
</dbReference>
<name>A0A914D8Y2_9BILA</name>
<evidence type="ECO:0000313" key="2">
    <source>
        <dbReference type="WBParaSite" id="ACRNAN_scaffold2000.g28500.t1"/>
    </source>
</evidence>
<proteinExistence type="predicted"/>
<sequence>MTKVMLMGMNVKKKIMLLMIMKIKKKIKKKVKSMDIMLKETVQMGFIDEAIMELKIMTKKKEKMTKLTMLMVATIKRVMMSMMKNINMVAITIITTILYMADLVIFMIVEDMANMVMNTIPQGFQKEVTTETMVIEFTILDNQGHKEN</sequence>
<protein>
    <submittedName>
        <fullName evidence="2">Uncharacterized protein</fullName>
    </submittedName>
</protein>
<keyword evidence="1" id="KW-1185">Reference proteome</keyword>